<evidence type="ECO:0000256" key="2">
    <source>
        <dbReference type="ARBA" id="ARBA00022763"/>
    </source>
</evidence>
<dbReference type="GO" id="GO:0008270">
    <property type="term" value="F:zinc ion binding"/>
    <property type="evidence" value="ECO:0007669"/>
    <property type="project" value="UniProtKB-KW"/>
</dbReference>
<dbReference type="GO" id="GO:0006310">
    <property type="term" value="P:DNA recombination"/>
    <property type="evidence" value="ECO:0007669"/>
    <property type="project" value="UniProtKB-KW"/>
</dbReference>
<dbReference type="InterPro" id="IPR000093">
    <property type="entry name" value="DNA_Rcmb_RecR"/>
</dbReference>
<dbReference type="Pfam" id="PF02575">
    <property type="entry name" value="YbaB_DNA_bd"/>
    <property type="match status" value="1"/>
</dbReference>
<name>A0AAD9J604_9ANNE</name>
<feature type="domain" description="Toprim" evidence="7">
    <location>
        <begin position="101"/>
        <end position="195"/>
    </location>
</feature>
<proteinExistence type="inferred from homology"/>
<dbReference type="NCBIfam" id="TIGR00615">
    <property type="entry name" value="recR"/>
    <property type="match status" value="1"/>
</dbReference>
<dbReference type="AlphaFoldDB" id="A0AAD9J604"/>
<evidence type="ECO:0000313" key="9">
    <source>
        <dbReference type="Proteomes" id="UP001208570"/>
    </source>
</evidence>
<evidence type="ECO:0000256" key="4">
    <source>
        <dbReference type="ARBA" id="ARBA00022833"/>
    </source>
</evidence>
<dbReference type="Gene3D" id="3.30.1310.10">
    <property type="entry name" value="Nucleoid-associated protein YbaB-like domain"/>
    <property type="match status" value="1"/>
</dbReference>
<evidence type="ECO:0000256" key="5">
    <source>
        <dbReference type="ARBA" id="ARBA00023172"/>
    </source>
</evidence>
<dbReference type="InterPro" id="IPR004401">
    <property type="entry name" value="YbaB/EbfC"/>
</dbReference>
<dbReference type="PANTHER" id="PTHR30446">
    <property type="entry name" value="RECOMBINATION PROTEIN RECR"/>
    <property type="match status" value="1"/>
</dbReference>
<dbReference type="PANTHER" id="PTHR30446:SF0">
    <property type="entry name" value="RECOMBINATION PROTEIN RECR"/>
    <property type="match status" value="1"/>
</dbReference>
<dbReference type="Gene3D" id="6.10.250.240">
    <property type="match status" value="1"/>
</dbReference>
<keyword evidence="5" id="KW-0233">DNA recombination</keyword>
<dbReference type="CDD" id="cd01025">
    <property type="entry name" value="TOPRIM_recR"/>
    <property type="match status" value="1"/>
</dbReference>
<dbReference type="InterPro" id="IPR006171">
    <property type="entry name" value="TOPRIM_dom"/>
</dbReference>
<evidence type="ECO:0000256" key="3">
    <source>
        <dbReference type="ARBA" id="ARBA00022771"/>
    </source>
</evidence>
<dbReference type="Gene3D" id="3.40.1360.10">
    <property type="match status" value="1"/>
</dbReference>
<dbReference type="InterPro" id="IPR036894">
    <property type="entry name" value="YbaB-like_sf"/>
</dbReference>
<dbReference type="GO" id="GO:0006281">
    <property type="term" value="P:DNA repair"/>
    <property type="evidence" value="ECO:0007669"/>
    <property type="project" value="UniProtKB-KW"/>
</dbReference>
<dbReference type="Proteomes" id="UP001208570">
    <property type="component" value="Unassembled WGS sequence"/>
</dbReference>
<dbReference type="NCBIfam" id="TIGR00103">
    <property type="entry name" value="DNA_YbaB_EbfC"/>
    <property type="match status" value="1"/>
</dbReference>
<comment type="caution">
    <text evidence="8">The sequence shown here is derived from an EMBL/GenBank/DDBJ whole genome shotgun (WGS) entry which is preliminary data.</text>
</comment>
<dbReference type="Pfam" id="PF13662">
    <property type="entry name" value="Toprim_4"/>
    <property type="match status" value="1"/>
</dbReference>
<gene>
    <name evidence="8" type="ORF">LSH36_583g01283</name>
</gene>
<dbReference type="InterPro" id="IPR034137">
    <property type="entry name" value="TOPRIM_RecR"/>
</dbReference>
<dbReference type="SUPFAM" id="SSF82607">
    <property type="entry name" value="YbaB-like"/>
    <property type="match status" value="1"/>
</dbReference>
<keyword evidence="1" id="KW-0479">Metal-binding</keyword>
<dbReference type="PROSITE" id="PS50880">
    <property type="entry name" value="TOPRIM"/>
    <property type="match status" value="1"/>
</dbReference>
<evidence type="ECO:0000259" key="7">
    <source>
        <dbReference type="PROSITE" id="PS50880"/>
    </source>
</evidence>
<protein>
    <recommendedName>
        <fullName evidence="7">Toprim domain-containing protein</fullName>
    </recommendedName>
</protein>
<evidence type="ECO:0000256" key="6">
    <source>
        <dbReference type="ARBA" id="ARBA00023204"/>
    </source>
</evidence>
<organism evidence="8 9">
    <name type="scientific">Paralvinella palmiformis</name>
    <dbReference type="NCBI Taxonomy" id="53620"/>
    <lineage>
        <taxon>Eukaryota</taxon>
        <taxon>Metazoa</taxon>
        <taxon>Spiralia</taxon>
        <taxon>Lophotrochozoa</taxon>
        <taxon>Annelida</taxon>
        <taxon>Polychaeta</taxon>
        <taxon>Sedentaria</taxon>
        <taxon>Canalipalpata</taxon>
        <taxon>Terebellida</taxon>
        <taxon>Terebelliformia</taxon>
        <taxon>Alvinellidae</taxon>
        <taxon>Paralvinella</taxon>
    </lineage>
</organism>
<dbReference type="HAMAP" id="MF_00017">
    <property type="entry name" value="RecR"/>
    <property type="match status" value="1"/>
</dbReference>
<dbReference type="Pfam" id="PF21175">
    <property type="entry name" value="RecR_C"/>
    <property type="match status" value="1"/>
</dbReference>
<dbReference type="GO" id="GO:0003677">
    <property type="term" value="F:DNA binding"/>
    <property type="evidence" value="ECO:0007669"/>
    <property type="project" value="InterPro"/>
</dbReference>
<keyword evidence="9" id="KW-1185">Reference proteome</keyword>
<accession>A0AAD9J604</accession>
<keyword evidence="4" id="KW-0862">Zinc</keyword>
<sequence>MKSNLEEVKKQLNEVVVQGSAGAGIVTVTMDGSFTVREVYVAPDLLQEAKKKILEELFTVAINDAVLRARNRIQELFGEQMISSLEQNECSICSDLHREKKLLCVVEQPQDIFVLETAHVFHGLYHVLGGVIDPMNGIGPEDLSVDRLIQRVTDLAVEEVILATNPTLAGDTTALFVQQSLPTYVKVSRIALGMPIGGNLEYTDKQTLARSLDSRTAMQ</sequence>
<keyword evidence="6" id="KW-0234">DNA repair</keyword>
<keyword evidence="2" id="KW-0227">DNA damage</keyword>
<dbReference type="SMART" id="SM00493">
    <property type="entry name" value="TOPRIM"/>
    <property type="match status" value="1"/>
</dbReference>
<dbReference type="SUPFAM" id="SSF111304">
    <property type="entry name" value="Recombination protein RecR"/>
    <property type="match status" value="1"/>
</dbReference>
<reference evidence="8" key="1">
    <citation type="journal article" date="2023" name="Mol. Biol. Evol.">
        <title>Third-Generation Sequencing Reveals the Adaptive Role of the Epigenome in Three Deep-Sea Polychaetes.</title>
        <authorList>
            <person name="Perez M."/>
            <person name="Aroh O."/>
            <person name="Sun Y."/>
            <person name="Lan Y."/>
            <person name="Juniper S.K."/>
            <person name="Young C.R."/>
            <person name="Angers B."/>
            <person name="Qian P.Y."/>
        </authorList>
    </citation>
    <scope>NUCLEOTIDE SEQUENCE</scope>
    <source>
        <strain evidence="8">P08H-3</strain>
    </source>
</reference>
<dbReference type="EMBL" id="JAODUP010000583">
    <property type="protein sequence ID" value="KAK2146777.1"/>
    <property type="molecule type" value="Genomic_DNA"/>
</dbReference>
<dbReference type="InterPro" id="IPR023627">
    <property type="entry name" value="Rcmb_RecR"/>
</dbReference>
<keyword evidence="3" id="KW-0863">Zinc-finger</keyword>
<evidence type="ECO:0000256" key="1">
    <source>
        <dbReference type="ARBA" id="ARBA00022723"/>
    </source>
</evidence>
<evidence type="ECO:0000313" key="8">
    <source>
        <dbReference type="EMBL" id="KAK2146777.1"/>
    </source>
</evidence>